<dbReference type="AlphaFoldDB" id="A0A918UJD9"/>
<dbReference type="InterPro" id="IPR010982">
    <property type="entry name" value="Lambda_DNA-bd_dom_sf"/>
</dbReference>
<organism evidence="3 4">
    <name type="scientific">Novosphingobium colocasiae</name>
    <dbReference type="NCBI Taxonomy" id="1256513"/>
    <lineage>
        <taxon>Bacteria</taxon>
        <taxon>Pseudomonadati</taxon>
        <taxon>Pseudomonadota</taxon>
        <taxon>Alphaproteobacteria</taxon>
        <taxon>Sphingomonadales</taxon>
        <taxon>Sphingomonadaceae</taxon>
        <taxon>Novosphingobium</taxon>
    </lineage>
</organism>
<dbReference type="InterPro" id="IPR009875">
    <property type="entry name" value="PilZ_domain"/>
</dbReference>
<keyword evidence="4" id="KW-1185">Reference proteome</keyword>
<sequence>MAIAAQFEPLPDTTGRAPRRKLLLETLGATAAGVATDVVVHNFSETGMLLECAEALAPADVIEVDLPHIGVVAASVVWSSGRLHGCAFAEPLAPAALSAAQLRSAVRKDVDLSPPPSALGGAAFAERLMRLRKDRGLTQGELAARLGVSKPTVWAWEQGRARPIEERLDAIADVLGTTVADLRPARAIPGLTELVNQCKAQIAQVVETTPDKVRIMIDL</sequence>
<evidence type="ECO:0000313" key="4">
    <source>
        <dbReference type="Proteomes" id="UP000648075"/>
    </source>
</evidence>
<keyword evidence="1" id="KW-0238">DNA-binding</keyword>
<dbReference type="RefSeq" id="WP_189622252.1">
    <property type="nucleotide sequence ID" value="NZ_BMZA01000017.1"/>
</dbReference>
<reference evidence="3" key="2">
    <citation type="submission" date="2020-09" db="EMBL/GenBank/DDBJ databases">
        <authorList>
            <person name="Sun Q."/>
            <person name="Kim S."/>
        </authorList>
    </citation>
    <scope>NUCLEOTIDE SEQUENCE</scope>
    <source>
        <strain evidence="3">KCTC 32255</strain>
    </source>
</reference>
<dbReference type="GO" id="GO:0003677">
    <property type="term" value="F:DNA binding"/>
    <property type="evidence" value="ECO:0007669"/>
    <property type="project" value="UniProtKB-KW"/>
</dbReference>
<accession>A0A918UJD9</accession>
<dbReference type="Proteomes" id="UP000648075">
    <property type="component" value="Unassembled WGS sequence"/>
</dbReference>
<evidence type="ECO:0000256" key="1">
    <source>
        <dbReference type="ARBA" id="ARBA00023125"/>
    </source>
</evidence>
<dbReference type="SUPFAM" id="SSF141371">
    <property type="entry name" value="PilZ domain-like"/>
    <property type="match status" value="1"/>
</dbReference>
<gene>
    <name evidence="3" type="ORF">GCM10011614_31500</name>
</gene>
<dbReference type="InterPro" id="IPR001387">
    <property type="entry name" value="Cro/C1-type_HTH"/>
</dbReference>
<name>A0A918UJD9_9SPHN</name>
<proteinExistence type="predicted"/>
<dbReference type="Pfam" id="PF07238">
    <property type="entry name" value="PilZ"/>
    <property type="match status" value="1"/>
</dbReference>
<dbReference type="CDD" id="cd00093">
    <property type="entry name" value="HTH_XRE"/>
    <property type="match status" value="1"/>
</dbReference>
<dbReference type="Gene3D" id="1.10.260.40">
    <property type="entry name" value="lambda repressor-like DNA-binding domains"/>
    <property type="match status" value="1"/>
</dbReference>
<dbReference type="PROSITE" id="PS50943">
    <property type="entry name" value="HTH_CROC1"/>
    <property type="match status" value="1"/>
</dbReference>
<evidence type="ECO:0000313" key="3">
    <source>
        <dbReference type="EMBL" id="GGZ14163.1"/>
    </source>
</evidence>
<dbReference type="SUPFAM" id="SSF47413">
    <property type="entry name" value="lambda repressor-like DNA-binding domains"/>
    <property type="match status" value="1"/>
</dbReference>
<dbReference type="GO" id="GO:0035438">
    <property type="term" value="F:cyclic-di-GMP binding"/>
    <property type="evidence" value="ECO:0007669"/>
    <property type="project" value="InterPro"/>
</dbReference>
<protein>
    <recommendedName>
        <fullName evidence="2">HTH cro/C1-type domain-containing protein</fullName>
    </recommendedName>
</protein>
<feature type="domain" description="HTH cro/C1-type" evidence="2">
    <location>
        <begin position="128"/>
        <end position="182"/>
    </location>
</feature>
<dbReference type="Pfam" id="PF13560">
    <property type="entry name" value="HTH_31"/>
    <property type="match status" value="1"/>
</dbReference>
<reference evidence="3" key="1">
    <citation type="journal article" date="2014" name="Int. J. Syst. Evol. Microbiol.">
        <title>Complete genome sequence of Corynebacterium casei LMG S-19264T (=DSM 44701T), isolated from a smear-ripened cheese.</title>
        <authorList>
            <consortium name="US DOE Joint Genome Institute (JGI-PGF)"/>
            <person name="Walter F."/>
            <person name="Albersmeier A."/>
            <person name="Kalinowski J."/>
            <person name="Ruckert C."/>
        </authorList>
    </citation>
    <scope>NUCLEOTIDE SEQUENCE</scope>
    <source>
        <strain evidence="3">KCTC 32255</strain>
    </source>
</reference>
<dbReference type="PANTHER" id="PTHR46558">
    <property type="entry name" value="TRACRIPTIONAL REGULATORY PROTEIN-RELATED-RELATED"/>
    <property type="match status" value="1"/>
</dbReference>
<dbReference type="EMBL" id="BMZA01000017">
    <property type="protein sequence ID" value="GGZ14163.1"/>
    <property type="molecule type" value="Genomic_DNA"/>
</dbReference>
<dbReference type="SMART" id="SM00530">
    <property type="entry name" value="HTH_XRE"/>
    <property type="match status" value="1"/>
</dbReference>
<evidence type="ECO:0000259" key="2">
    <source>
        <dbReference type="PROSITE" id="PS50943"/>
    </source>
</evidence>
<dbReference type="PANTHER" id="PTHR46558:SF4">
    <property type="entry name" value="DNA-BIDING PHAGE PROTEIN"/>
    <property type="match status" value="1"/>
</dbReference>
<comment type="caution">
    <text evidence="3">The sequence shown here is derived from an EMBL/GenBank/DDBJ whole genome shotgun (WGS) entry which is preliminary data.</text>
</comment>